<dbReference type="Proteomes" id="UP001177003">
    <property type="component" value="Chromosome 4"/>
</dbReference>
<evidence type="ECO:0000313" key="1">
    <source>
        <dbReference type="EMBL" id="CAI9280311.1"/>
    </source>
</evidence>
<accession>A0AA35YU70</accession>
<organism evidence="1 2">
    <name type="scientific">Lactuca saligna</name>
    <name type="common">Willowleaf lettuce</name>
    <dbReference type="NCBI Taxonomy" id="75948"/>
    <lineage>
        <taxon>Eukaryota</taxon>
        <taxon>Viridiplantae</taxon>
        <taxon>Streptophyta</taxon>
        <taxon>Embryophyta</taxon>
        <taxon>Tracheophyta</taxon>
        <taxon>Spermatophyta</taxon>
        <taxon>Magnoliopsida</taxon>
        <taxon>eudicotyledons</taxon>
        <taxon>Gunneridae</taxon>
        <taxon>Pentapetalae</taxon>
        <taxon>asterids</taxon>
        <taxon>campanulids</taxon>
        <taxon>Asterales</taxon>
        <taxon>Asteraceae</taxon>
        <taxon>Cichorioideae</taxon>
        <taxon>Cichorieae</taxon>
        <taxon>Lactucinae</taxon>
        <taxon>Lactuca</taxon>
    </lineage>
</organism>
<dbReference type="EMBL" id="OX465080">
    <property type="protein sequence ID" value="CAI9280311.1"/>
    <property type="molecule type" value="Genomic_DNA"/>
</dbReference>
<dbReference type="AlphaFoldDB" id="A0AA35YU70"/>
<reference evidence="1" key="1">
    <citation type="submission" date="2023-04" db="EMBL/GenBank/DDBJ databases">
        <authorList>
            <person name="Vijverberg K."/>
            <person name="Xiong W."/>
            <person name="Schranz E."/>
        </authorList>
    </citation>
    <scope>NUCLEOTIDE SEQUENCE</scope>
</reference>
<keyword evidence="2" id="KW-1185">Reference proteome</keyword>
<gene>
    <name evidence="1" type="ORF">LSALG_LOCUS20066</name>
</gene>
<proteinExistence type="predicted"/>
<sequence>MLLWNLISYIRGNVPLQHRVSKVLHHCQLSYRIFNHRVQSFRQVSASQCVYVFIGVGNRDDKDGELLITGGDEVADGLKNLEERSTDFGEAFPHRKIETKSAIFAILLALGKAIGLKHYL</sequence>
<evidence type="ECO:0000313" key="2">
    <source>
        <dbReference type="Proteomes" id="UP001177003"/>
    </source>
</evidence>
<protein>
    <submittedName>
        <fullName evidence="1">Uncharacterized protein</fullName>
    </submittedName>
</protein>
<name>A0AA35YU70_LACSI</name>